<dbReference type="Gene3D" id="3.30.70.790">
    <property type="entry name" value="UreE, C-terminal domain"/>
    <property type="match status" value="1"/>
</dbReference>
<evidence type="ECO:0000313" key="5">
    <source>
        <dbReference type="Proteomes" id="UP001597418"/>
    </source>
</evidence>
<dbReference type="InterPro" id="IPR012406">
    <property type="entry name" value="UreE"/>
</dbReference>
<keyword evidence="1" id="KW-0963">Cytoplasm</keyword>
<gene>
    <name evidence="4" type="ORF">ACFSQ6_01780</name>
</gene>
<keyword evidence="3" id="KW-0143">Chaperone</keyword>
<keyword evidence="5" id="KW-1185">Reference proteome</keyword>
<evidence type="ECO:0000256" key="1">
    <source>
        <dbReference type="ARBA" id="ARBA00022490"/>
    </source>
</evidence>
<dbReference type="SUPFAM" id="SSF69737">
    <property type="entry name" value="Urease metallochaperone UreE, C-terminal domain"/>
    <property type="match status" value="1"/>
</dbReference>
<evidence type="ECO:0000256" key="2">
    <source>
        <dbReference type="ARBA" id="ARBA00022596"/>
    </source>
</evidence>
<dbReference type="Proteomes" id="UP001597418">
    <property type="component" value="Unassembled WGS sequence"/>
</dbReference>
<dbReference type="EMBL" id="JBHUMB010000005">
    <property type="protein sequence ID" value="MFD2742118.1"/>
    <property type="molecule type" value="Genomic_DNA"/>
</dbReference>
<reference evidence="5" key="1">
    <citation type="journal article" date="2019" name="Int. J. Syst. Evol. Microbiol.">
        <title>The Global Catalogue of Microorganisms (GCM) 10K type strain sequencing project: providing services to taxonomists for standard genome sequencing and annotation.</title>
        <authorList>
            <consortium name="The Broad Institute Genomics Platform"/>
            <consortium name="The Broad Institute Genome Sequencing Center for Infectious Disease"/>
            <person name="Wu L."/>
            <person name="Ma J."/>
        </authorList>
    </citation>
    <scope>NUCLEOTIDE SEQUENCE [LARGE SCALE GENOMIC DNA]</scope>
    <source>
        <strain evidence="5">KCTC 42247</strain>
    </source>
</reference>
<dbReference type="Gene3D" id="2.60.260.20">
    <property type="entry name" value="Urease metallochaperone UreE, N-terminal domain"/>
    <property type="match status" value="1"/>
</dbReference>
<comment type="caution">
    <text evidence="4">The sequence shown here is derived from an EMBL/GenBank/DDBJ whole genome shotgun (WGS) entry which is preliminary data.</text>
</comment>
<keyword evidence="2" id="KW-0533">Nickel</keyword>
<evidence type="ECO:0000313" key="4">
    <source>
        <dbReference type="EMBL" id="MFD2742118.1"/>
    </source>
</evidence>
<sequence length="145" mass="16768">MLQITDEQLDIDLTHLREEQLCIEWFEAGRSLIKRNTVQGTEVCLQRRLHKYLNDGQVIYSNDDMYISISTLACPCMVLTSNDADTIGDFCYDVGNRHLPVFYVEHNTFGVAYDARLYEALSAKYGVNIRLENRKLIPNQALQQF</sequence>
<accession>A0ABW5U9T2</accession>
<proteinExistence type="predicted"/>
<name>A0ABW5U9T2_9SPHI</name>
<protein>
    <submittedName>
        <fullName evidence="4">Urease accessory protein UreE</fullName>
    </submittedName>
</protein>
<evidence type="ECO:0000256" key="3">
    <source>
        <dbReference type="ARBA" id="ARBA00023186"/>
    </source>
</evidence>
<dbReference type="PIRSF" id="PIRSF036402">
    <property type="entry name" value="Ureas_acces_UreE"/>
    <property type="match status" value="1"/>
</dbReference>
<dbReference type="InterPro" id="IPR036118">
    <property type="entry name" value="UreE_N_sf"/>
</dbReference>
<dbReference type="SUPFAM" id="SSF69287">
    <property type="entry name" value="Urease metallochaperone UreE, N-terminal domain"/>
    <property type="match status" value="1"/>
</dbReference>
<organism evidence="4 5">
    <name type="scientific">Sphingobacterium populi</name>
    <dbReference type="NCBI Taxonomy" id="1812824"/>
    <lineage>
        <taxon>Bacteria</taxon>
        <taxon>Pseudomonadati</taxon>
        <taxon>Bacteroidota</taxon>
        <taxon>Sphingobacteriia</taxon>
        <taxon>Sphingobacteriales</taxon>
        <taxon>Sphingobacteriaceae</taxon>
        <taxon>Sphingobacterium</taxon>
    </lineage>
</organism>
<dbReference type="RefSeq" id="WP_066753560.1">
    <property type="nucleotide sequence ID" value="NZ_JBHUMB010000005.1"/>
</dbReference>